<protein>
    <submittedName>
        <fullName evidence="1">Uncharacterized protein</fullName>
    </submittedName>
</protein>
<proteinExistence type="predicted"/>
<dbReference type="InterPro" id="IPR029147">
    <property type="entry name" value="CFAP77"/>
</dbReference>
<comment type="caution">
    <text evidence="1">The sequence shown here is derived from an EMBL/GenBank/DDBJ whole genome shotgun (WGS) entry which is preliminary data.</text>
</comment>
<dbReference type="Pfam" id="PF14825">
    <property type="entry name" value="CFAP77"/>
    <property type="match status" value="1"/>
</dbReference>
<organism evidence="1 2">
    <name type="scientific">Euplotes crassus</name>
    <dbReference type="NCBI Taxonomy" id="5936"/>
    <lineage>
        <taxon>Eukaryota</taxon>
        <taxon>Sar</taxon>
        <taxon>Alveolata</taxon>
        <taxon>Ciliophora</taxon>
        <taxon>Intramacronucleata</taxon>
        <taxon>Spirotrichea</taxon>
        <taxon>Hypotrichia</taxon>
        <taxon>Euplotida</taxon>
        <taxon>Euplotidae</taxon>
        <taxon>Moneuplotes</taxon>
    </lineage>
</organism>
<evidence type="ECO:0000313" key="2">
    <source>
        <dbReference type="Proteomes" id="UP001295684"/>
    </source>
</evidence>
<gene>
    <name evidence="1" type="ORF">ECRASSUSDP1_LOCUS18002</name>
</gene>
<dbReference type="EMBL" id="CAMPGE010018193">
    <property type="protein sequence ID" value="CAI2376632.1"/>
    <property type="molecule type" value="Genomic_DNA"/>
</dbReference>
<reference evidence="1" key="1">
    <citation type="submission" date="2023-07" db="EMBL/GenBank/DDBJ databases">
        <authorList>
            <consortium name="AG Swart"/>
            <person name="Singh M."/>
            <person name="Singh A."/>
            <person name="Seah K."/>
            <person name="Emmerich C."/>
        </authorList>
    </citation>
    <scope>NUCLEOTIDE SEQUENCE</scope>
    <source>
        <strain evidence="1">DP1</strain>
    </source>
</reference>
<dbReference type="PANTHER" id="PTHR28617">
    <property type="entry name" value="CILIA- AND FLAGELLA-ASSOCIATED PROTEIN 77"/>
    <property type="match status" value="1"/>
</dbReference>
<dbReference type="PANTHER" id="PTHR28617:SF1">
    <property type="entry name" value="CILIA- AND FLAGELLA-ASSOCIATED PROTEIN 77"/>
    <property type="match status" value="1"/>
</dbReference>
<dbReference type="Proteomes" id="UP001295684">
    <property type="component" value="Unassembled WGS sequence"/>
</dbReference>
<dbReference type="AlphaFoldDB" id="A0AAD1XPP8"/>
<name>A0AAD1XPP8_EUPCR</name>
<sequence>MEKILGLKGNNYLLVRGKLGRSRPPTMHLPGGNHAYGMANKYDKDAIKKLTNSWTNHIHSEEKLPNIDYIRLNKVGCKKKIINPRDLSLLRKQQEPPRQAVRRGRKKDYLKFQADMTISYGKPVDYHNSMKQLMSGEYGSKAERETISKYEFHSQQKSKSRYKKAIQMTKASSILAKYKDEMNNLNSLENFKLKKYKDVKSKVREVIDQQIQRMNNKREANTRNT</sequence>
<keyword evidence="2" id="KW-1185">Reference proteome</keyword>
<evidence type="ECO:0000313" key="1">
    <source>
        <dbReference type="EMBL" id="CAI2376632.1"/>
    </source>
</evidence>
<accession>A0AAD1XPP8</accession>